<name>A0A1N7P115_9GAMM</name>
<dbReference type="InterPro" id="IPR049191">
    <property type="entry name" value="SutA_RBD"/>
</dbReference>
<dbReference type="OrthoDB" id="5741083at2"/>
<accession>A0A1N7P115</accession>
<sequence length="91" mass="9965">MAHDDDLHEDEFNEQDSHEESGEQETGTKEAAASDDDIEYGSQAAREALREAMASDVEAFLARGGRIQEVAADVMGDPPRKPQTNYGSRPI</sequence>
<dbReference type="EMBL" id="FTOH01000008">
    <property type="protein sequence ID" value="SIT04251.1"/>
    <property type="molecule type" value="Genomic_DNA"/>
</dbReference>
<feature type="domain" description="Transcriptional regulator SutA RNAP-binding" evidence="2">
    <location>
        <begin position="44"/>
        <end position="78"/>
    </location>
</feature>
<protein>
    <recommendedName>
        <fullName evidence="2">Transcriptional regulator SutA RNAP-binding domain-containing protein</fullName>
    </recommendedName>
</protein>
<dbReference type="RefSeq" id="WP_076516811.1">
    <property type="nucleotide sequence ID" value="NZ_FTOH01000008.1"/>
</dbReference>
<keyword evidence="4" id="KW-1185">Reference proteome</keyword>
<dbReference type="Proteomes" id="UP000185639">
    <property type="component" value="Unassembled WGS sequence"/>
</dbReference>
<proteinExistence type="predicted"/>
<evidence type="ECO:0000313" key="4">
    <source>
        <dbReference type="Proteomes" id="UP000185639"/>
    </source>
</evidence>
<gene>
    <name evidence="3" type="ORF">SAMN05421686_10857</name>
</gene>
<evidence type="ECO:0000256" key="1">
    <source>
        <dbReference type="SAM" id="MobiDB-lite"/>
    </source>
</evidence>
<evidence type="ECO:0000313" key="3">
    <source>
        <dbReference type="EMBL" id="SIT04251.1"/>
    </source>
</evidence>
<feature type="compositionally biased region" description="Polar residues" evidence="1">
    <location>
        <begin position="82"/>
        <end position="91"/>
    </location>
</feature>
<dbReference type="AlphaFoldDB" id="A0A1N7P115"/>
<evidence type="ECO:0000259" key="2">
    <source>
        <dbReference type="Pfam" id="PF20661"/>
    </source>
</evidence>
<dbReference type="Pfam" id="PF20661">
    <property type="entry name" value="SutA-RBD"/>
    <property type="match status" value="1"/>
</dbReference>
<dbReference type="STRING" id="484498.SAMN05421686_10857"/>
<feature type="region of interest" description="Disordered" evidence="1">
    <location>
        <begin position="72"/>
        <end position="91"/>
    </location>
</feature>
<reference evidence="4" key="1">
    <citation type="submission" date="2017-01" db="EMBL/GenBank/DDBJ databases">
        <authorList>
            <person name="Varghese N."/>
            <person name="Submissions S."/>
        </authorList>
    </citation>
    <scope>NUCLEOTIDE SEQUENCE [LARGE SCALE GENOMIC DNA]</scope>
    <source>
        <strain evidence="4">DSM 24913</strain>
    </source>
</reference>
<feature type="region of interest" description="Disordered" evidence="1">
    <location>
        <begin position="1"/>
        <end position="45"/>
    </location>
</feature>
<organism evidence="3 4">
    <name type="scientific">Thalassolituus maritimus</name>
    <dbReference type="NCBI Taxonomy" id="484498"/>
    <lineage>
        <taxon>Bacteria</taxon>
        <taxon>Pseudomonadati</taxon>
        <taxon>Pseudomonadota</taxon>
        <taxon>Gammaproteobacteria</taxon>
        <taxon>Oceanospirillales</taxon>
        <taxon>Oceanospirillaceae</taxon>
        <taxon>Thalassolituus</taxon>
    </lineage>
</organism>